<comment type="caution">
    <text evidence="1">The sequence shown here is derived from an EMBL/GenBank/DDBJ whole genome shotgun (WGS) entry which is preliminary data.</text>
</comment>
<organism evidence="1 2">
    <name type="scientific">Sellimonas catena</name>
    <dbReference type="NCBI Taxonomy" id="2994035"/>
    <lineage>
        <taxon>Bacteria</taxon>
        <taxon>Bacillati</taxon>
        <taxon>Bacillota</taxon>
        <taxon>Clostridia</taxon>
        <taxon>Lachnospirales</taxon>
        <taxon>Lachnospiraceae</taxon>
        <taxon>Sellimonas</taxon>
    </lineage>
</organism>
<sequence>MEREFTKEGRMMSILEFIKKQLKYRYEITEIQCLDEIHGEPELVVVPFDRHCSMDKVIGKIRESGGHYSSIILLEEDQKQMDLVVGNFQKNGLDLIYIREDTCGTQSFTRLDFERLW</sequence>
<evidence type="ECO:0000313" key="2">
    <source>
        <dbReference type="Proteomes" id="UP001145145"/>
    </source>
</evidence>
<dbReference type="AlphaFoldDB" id="A0A9W6C785"/>
<reference evidence="1 2" key="1">
    <citation type="journal article" date="2023" name="Int. J. Syst. Evol. Microbiol.">
        <title>Sellimonas catena sp. nov., isolated from human faeces.</title>
        <authorList>
            <person name="Hisatomi A."/>
            <person name="Ohkuma M."/>
            <person name="Sakamoto M."/>
        </authorList>
    </citation>
    <scope>NUCLEOTIDE SEQUENCE [LARGE SCALE GENOMIC DNA]</scope>
    <source>
        <strain evidence="1 2">12EGH17</strain>
    </source>
</reference>
<dbReference type="EMBL" id="BSBO01000008">
    <property type="protein sequence ID" value="GLG03920.1"/>
    <property type="molecule type" value="Genomic_DNA"/>
</dbReference>
<proteinExistence type="predicted"/>
<keyword evidence="2" id="KW-1185">Reference proteome</keyword>
<protein>
    <submittedName>
        <fullName evidence="1">Uncharacterized protein</fullName>
    </submittedName>
</protein>
<dbReference type="RefSeq" id="WP_087252762.1">
    <property type="nucleotide sequence ID" value="NZ_BSBO01000008.1"/>
</dbReference>
<evidence type="ECO:0000313" key="1">
    <source>
        <dbReference type="EMBL" id="GLG03920.1"/>
    </source>
</evidence>
<name>A0A9W6C785_9FIRM</name>
<accession>A0A9W6C785</accession>
<dbReference type="Proteomes" id="UP001145145">
    <property type="component" value="Unassembled WGS sequence"/>
</dbReference>
<gene>
    <name evidence="1" type="ORF">Selli1_10940</name>
</gene>